<keyword evidence="3" id="KW-1185">Reference proteome</keyword>
<evidence type="ECO:0000256" key="1">
    <source>
        <dbReference type="SAM" id="MobiDB-lite"/>
    </source>
</evidence>
<accession>A0AAD7TDM2</accession>
<sequence>MVQCARALPRPCLRAQGAGAREILSDTSWPFHSSERGKVSTEPLNEAANEHTSPCGPLSGRKSYQLQTLPSEHEERHTVQPSTDFQPPPQPLSDALASRGQTDSRLQLRLSYSLSVFRNV</sequence>
<evidence type="ECO:0000313" key="2">
    <source>
        <dbReference type="EMBL" id="KAJ8418793.1"/>
    </source>
</evidence>
<reference evidence="2" key="1">
    <citation type="journal article" date="2023" name="Science">
        <title>Genome structures resolve the early diversification of teleost fishes.</title>
        <authorList>
            <person name="Parey E."/>
            <person name="Louis A."/>
            <person name="Montfort J."/>
            <person name="Bouchez O."/>
            <person name="Roques C."/>
            <person name="Iampietro C."/>
            <person name="Lluch J."/>
            <person name="Castinel A."/>
            <person name="Donnadieu C."/>
            <person name="Desvignes T."/>
            <person name="Floi Bucao C."/>
            <person name="Jouanno E."/>
            <person name="Wen M."/>
            <person name="Mejri S."/>
            <person name="Dirks R."/>
            <person name="Jansen H."/>
            <person name="Henkel C."/>
            <person name="Chen W.J."/>
            <person name="Zahm M."/>
            <person name="Cabau C."/>
            <person name="Klopp C."/>
            <person name="Thompson A.W."/>
            <person name="Robinson-Rechavi M."/>
            <person name="Braasch I."/>
            <person name="Lecointre G."/>
            <person name="Bobe J."/>
            <person name="Postlethwait J.H."/>
            <person name="Berthelot C."/>
            <person name="Roest Crollius H."/>
            <person name="Guiguen Y."/>
        </authorList>
    </citation>
    <scope>NUCLEOTIDE SEQUENCE</scope>
    <source>
        <strain evidence="2">NC1722</strain>
    </source>
</reference>
<protein>
    <submittedName>
        <fullName evidence="2">Uncharacterized protein</fullName>
    </submittedName>
</protein>
<name>A0AAD7TDM2_9TELE</name>
<gene>
    <name evidence="2" type="ORF">AAFF_G00002920</name>
</gene>
<evidence type="ECO:0000313" key="3">
    <source>
        <dbReference type="Proteomes" id="UP001221898"/>
    </source>
</evidence>
<comment type="caution">
    <text evidence="2">The sequence shown here is derived from an EMBL/GenBank/DDBJ whole genome shotgun (WGS) entry which is preliminary data.</text>
</comment>
<dbReference type="Proteomes" id="UP001221898">
    <property type="component" value="Unassembled WGS sequence"/>
</dbReference>
<dbReference type="EMBL" id="JAINUG010000001">
    <property type="protein sequence ID" value="KAJ8418793.1"/>
    <property type="molecule type" value="Genomic_DNA"/>
</dbReference>
<proteinExistence type="predicted"/>
<organism evidence="2 3">
    <name type="scientific">Aldrovandia affinis</name>
    <dbReference type="NCBI Taxonomy" id="143900"/>
    <lineage>
        <taxon>Eukaryota</taxon>
        <taxon>Metazoa</taxon>
        <taxon>Chordata</taxon>
        <taxon>Craniata</taxon>
        <taxon>Vertebrata</taxon>
        <taxon>Euteleostomi</taxon>
        <taxon>Actinopterygii</taxon>
        <taxon>Neopterygii</taxon>
        <taxon>Teleostei</taxon>
        <taxon>Notacanthiformes</taxon>
        <taxon>Halosauridae</taxon>
        <taxon>Aldrovandia</taxon>
    </lineage>
</organism>
<dbReference type="AlphaFoldDB" id="A0AAD7TDM2"/>
<feature type="region of interest" description="Disordered" evidence="1">
    <location>
        <begin position="15"/>
        <end position="104"/>
    </location>
</feature>